<feature type="domain" description="EVE" evidence="1">
    <location>
        <begin position="3"/>
        <end position="147"/>
    </location>
</feature>
<reference evidence="2 3" key="1">
    <citation type="submission" date="2016-04" db="EMBL/GenBank/DDBJ databases">
        <title>Draft Genome Sequences of Staphylococcus capitis Strain H36, S. capitis Strain H65, S. cohnii Strain H62, S. hominis Strain H69, Mycobacterium iranicum Strain H39, Plantibacter sp. Strain H53, Pseudomonas oryzihabitans Strain H72, and Microbacterium sp. Strain H83, isolated from residential settings.</title>
        <authorList>
            <person name="Lymperopoulou D."/>
            <person name="Adams R.I."/>
            <person name="Lindow S."/>
            <person name="Coil D.A."/>
            <person name="Jospin G."/>
            <person name="Eisen J.A."/>
        </authorList>
    </citation>
    <scope>NUCLEOTIDE SEQUENCE [LARGE SCALE GENOMIC DNA]</scope>
    <source>
        <strain evidence="2 3">H72</strain>
    </source>
</reference>
<dbReference type="OrthoDB" id="9791347at2"/>
<dbReference type="PANTHER" id="PTHR14087:SF7">
    <property type="entry name" value="THYMOCYTE NUCLEAR PROTEIN 1"/>
    <property type="match status" value="1"/>
</dbReference>
<dbReference type="InterPro" id="IPR052181">
    <property type="entry name" value="5hmC_binding"/>
</dbReference>
<dbReference type="SUPFAM" id="SSF88697">
    <property type="entry name" value="PUA domain-like"/>
    <property type="match status" value="1"/>
</dbReference>
<dbReference type="EMBL" id="LWCR01000012">
    <property type="protein sequence ID" value="OAN29968.1"/>
    <property type="molecule type" value="Genomic_DNA"/>
</dbReference>
<organism evidence="2 3">
    <name type="scientific">Pseudomonas oryzihabitans</name>
    <dbReference type="NCBI Taxonomy" id="47885"/>
    <lineage>
        <taxon>Bacteria</taxon>
        <taxon>Pseudomonadati</taxon>
        <taxon>Pseudomonadota</taxon>
        <taxon>Gammaproteobacteria</taxon>
        <taxon>Pseudomonadales</taxon>
        <taxon>Pseudomonadaceae</taxon>
        <taxon>Pseudomonas</taxon>
    </lineage>
</organism>
<comment type="caution">
    <text evidence="2">The sequence shown here is derived from an EMBL/GenBank/DDBJ whole genome shotgun (WGS) entry which is preliminary data.</text>
</comment>
<evidence type="ECO:0000313" key="3">
    <source>
        <dbReference type="Proteomes" id="UP000078356"/>
    </source>
</evidence>
<dbReference type="RefSeq" id="WP_064307799.1">
    <property type="nucleotide sequence ID" value="NZ_LWCR01000012.1"/>
</dbReference>
<dbReference type="InterPro" id="IPR047197">
    <property type="entry name" value="THYN1-like_EVE"/>
</dbReference>
<evidence type="ECO:0000259" key="1">
    <source>
        <dbReference type="Pfam" id="PF01878"/>
    </source>
</evidence>
<dbReference type="PANTHER" id="PTHR14087">
    <property type="entry name" value="THYMOCYTE NUCLEAR PROTEIN 1"/>
    <property type="match status" value="1"/>
</dbReference>
<protein>
    <submittedName>
        <fullName evidence="2">EVE domain-containing protein</fullName>
    </submittedName>
</protein>
<name>A0A178LJ53_9PSED</name>
<dbReference type="Gene3D" id="3.10.590.10">
    <property type="entry name" value="ph1033 like domains"/>
    <property type="match status" value="1"/>
</dbReference>
<accession>A0A178LJ53</accession>
<dbReference type="Pfam" id="PF01878">
    <property type="entry name" value="EVE"/>
    <property type="match status" value="1"/>
</dbReference>
<dbReference type="InterPro" id="IPR015947">
    <property type="entry name" value="PUA-like_sf"/>
</dbReference>
<dbReference type="Proteomes" id="UP000078356">
    <property type="component" value="Unassembled WGS sequence"/>
</dbReference>
<evidence type="ECO:0000313" key="2">
    <source>
        <dbReference type="EMBL" id="OAN29968.1"/>
    </source>
</evidence>
<dbReference type="CDD" id="cd21133">
    <property type="entry name" value="EVE"/>
    <property type="match status" value="1"/>
</dbReference>
<dbReference type="AlphaFoldDB" id="A0A178LJ53"/>
<proteinExistence type="predicted"/>
<gene>
    <name evidence="2" type="ORF">A4V15_03240</name>
</gene>
<dbReference type="InterPro" id="IPR002740">
    <property type="entry name" value="EVE_domain"/>
</dbReference>
<sequence>MACWLLKSEPDEFSLDDLQRLGQARWDGVRNYQARNFLRAMKPDELFFFHHSSCAEPGIAGIGRIVGEAFADPTVLDPESPYHAPKASAADNPWTARQVAFVEAFPRVLSLPRLRQLPALADFALLRKGNRLSVMPVSAEEWAAIVAAAHA</sequence>